<evidence type="ECO:0000256" key="7">
    <source>
        <dbReference type="ARBA" id="ARBA00022898"/>
    </source>
</evidence>
<dbReference type="Gene3D" id="3.90.1150.10">
    <property type="entry name" value="Aspartate Aminotransferase, domain 1"/>
    <property type="match status" value="1"/>
</dbReference>
<dbReference type="GO" id="GO:0005739">
    <property type="term" value="C:mitochondrion"/>
    <property type="evidence" value="ECO:0007669"/>
    <property type="project" value="TreeGrafter"/>
</dbReference>
<accession>A0A914WYZ6</accession>
<evidence type="ECO:0000313" key="14">
    <source>
        <dbReference type="WBParaSite" id="PSAMB.scaffold5805size10854.g27331.t1"/>
    </source>
</evidence>
<evidence type="ECO:0000313" key="13">
    <source>
        <dbReference type="Proteomes" id="UP000887566"/>
    </source>
</evidence>
<dbReference type="InterPro" id="IPR005814">
    <property type="entry name" value="Aminotrans_3"/>
</dbReference>
<dbReference type="PANTHER" id="PTHR43206">
    <property type="entry name" value="AMINOTRANSFERASE"/>
    <property type="match status" value="1"/>
</dbReference>
<dbReference type="EC" id="2.6.1.19" evidence="4"/>
<comment type="similarity">
    <text evidence="2 12">Belongs to the class-III pyridoxal-phosphate-dependent aminotransferase family.</text>
</comment>
<dbReference type="NCBIfam" id="TIGR00699">
    <property type="entry name" value="GABAtrns_euk"/>
    <property type="match status" value="1"/>
</dbReference>
<protein>
    <recommendedName>
        <fullName evidence="10">(S)-3-amino-2-methylpropionate transaminase</fullName>
        <ecNumber evidence="4">2.6.1.19</ecNumber>
        <ecNumber evidence="3">2.6.1.22</ecNumber>
    </recommendedName>
    <alternativeName>
        <fullName evidence="11">GABA aminotransferase</fullName>
    </alternativeName>
    <alternativeName>
        <fullName evidence="9">Gamma-amino-N-butyrate transaminase</fullName>
    </alternativeName>
    <alternativeName>
        <fullName evidence="8">L-AIBAT</fullName>
    </alternativeName>
</protein>
<dbReference type="Gene3D" id="3.40.640.10">
    <property type="entry name" value="Type I PLP-dependent aspartate aminotransferase-like (Major domain)"/>
    <property type="match status" value="1"/>
</dbReference>
<reference evidence="14" key="1">
    <citation type="submission" date="2022-11" db="UniProtKB">
        <authorList>
            <consortium name="WormBaseParasite"/>
        </authorList>
    </citation>
    <scope>IDENTIFICATION</scope>
</reference>
<sequence>MTHVLMRVQGRLGGSCLRGLSTTSVCAKSASQTKASEPQKEIPGPVTQKLKKEMDKVHQAPAVRFFIDYEKSKGNYIVDVDGNKYLDMFMQISSLPLGYNHPDLIKAAQDPKMISALINRPALGSFPPKDWTERLHKTLIDIRPKGLSGVQTMMCGTCSNENAIKTAFMWYQRKKRGGPPSEEDLMSCMKQLPPGTPSLSVLAFQGAFHGRTMGMLSVTRSKAIHKVDVPAFDWPIANFPRYKYPLNKNVDYNKKQDTACLQEVEKIIGDRKKDKRDVAALIVEPIQAEGGDHHGSPEFFQGLRDLCTTYGIAFIVDEVQTGGGSTGSWWAHDSWKLKSPPDMVTFAKKFLTGGYYYKEDFKMNEPYRIYNTWMGEPSKMLLLEAVVNVIKRDNLLNQAGKVGKELQSYLDSLQGQYPKHLSNARGAGTFSAIDCSSAALRDKIVNNAAQNDLHIGVCGDSSIRFRPALIFEEKHLKEAKEALSDAIASAVQSK</sequence>
<comment type="cofactor">
    <cofactor evidence="1">
        <name>pyridoxal 5'-phosphate</name>
        <dbReference type="ChEBI" id="CHEBI:597326"/>
    </cofactor>
</comment>
<dbReference type="GO" id="GO:0030170">
    <property type="term" value="F:pyridoxal phosphate binding"/>
    <property type="evidence" value="ECO:0007669"/>
    <property type="project" value="InterPro"/>
</dbReference>
<dbReference type="GO" id="GO:0047298">
    <property type="term" value="F:(S)-3-amino-2-methylpropionate transaminase activity"/>
    <property type="evidence" value="ECO:0007669"/>
    <property type="project" value="UniProtKB-EC"/>
</dbReference>
<dbReference type="EC" id="2.6.1.22" evidence="3"/>
<dbReference type="InterPro" id="IPR015424">
    <property type="entry name" value="PyrdxlP-dep_Trfase"/>
</dbReference>
<organism evidence="13 14">
    <name type="scientific">Plectus sambesii</name>
    <dbReference type="NCBI Taxonomy" id="2011161"/>
    <lineage>
        <taxon>Eukaryota</taxon>
        <taxon>Metazoa</taxon>
        <taxon>Ecdysozoa</taxon>
        <taxon>Nematoda</taxon>
        <taxon>Chromadorea</taxon>
        <taxon>Plectida</taxon>
        <taxon>Plectina</taxon>
        <taxon>Plectoidea</taxon>
        <taxon>Plectidae</taxon>
        <taxon>Plectus</taxon>
    </lineage>
</organism>
<keyword evidence="7 12" id="KW-0663">Pyridoxal phosphate</keyword>
<evidence type="ECO:0000256" key="2">
    <source>
        <dbReference type="ARBA" id="ARBA00008954"/>
    </source>
</evidence>
<dbReference type="InterPro" id="IPR049704">
    <property type="entry name" value="Aminotrans_3_PPA_site"/>
</dbReference>
<keyword evidence="6" id="KW-0808">Transferase</keyword>
<dbReference type="SUPFAM" id="SSF53383">
    <property type="entry name" value="PLP-dependent transferases"/>
    <property type="match status" value="1"/>
</dbReference>
<dbReference type="PANTHER" id="PTHR43206:SF1">
    <property type="entry name" value="4-AMINOBUTYRATE AMINOTRANSFERASE, MITOCHONDRIAL"/>
    <property type="match status" value="1"/>
</dbReference>
<name>A0A914WYZ6_9BILA</name>
<dbReference type="InterPro" id="IPR015422">
    <property type="entry name" value="PyrdxlP-dep_Trfase_small"/>
</dbReference>
<dbReference type="GO" id="GO:0034386">
    <property type="term" value="F:4-aminobutyrate:2-oxoglutarate transaminase activity"/>
    <property type="evidence" value="ECO:0007669"/>
    <property type="project" value="UniProtKB-EC"/>
</dbReference>
<dbReference type="PIRSF" id="PIRSF000521">
    <property type="entry name" value="Transaminase_4ab_Lys_Orn"/>
    <property type="match status" value="1"/>
</dbReference>
<evidence type="ECO:0000256" key="1">
    <source>
        <dbReference type="ARBA" id="ARBA00001933"/>
    </source>
</evidence>
<evidence type="ECO:0000256" key="11">
    <source>
        <dbReference type="ARBA" id="ARBA00031787"/>
    </source>
</evidence>
<evidence type="ECO:0000256" key="6">
    <source>
        <dbReference type="ARBA" id="ARBA00022679"/>
    </source>
</evidence>
<keyword evidence="5" id="KW-0032">Aminotransferase</keyword>
<keyword evidence="13" id="KW-1185">Reference proteome</keyword>
<dbReference type="InterPro" id="IPR015421">
    <property type="entry name" value="PyrdxlP-dep_Trfase_major"/>
</dbReference>
<evidence type="ECO:0000256" key="5">
    <source>
        <dbReference type="ARBA" id="ARBA00022576"/>
    </source>
</evidence>
<proteinExistence type="inferred from homology"/>
<dbReference type="Proteomes" id="UP000887566">
    <property type="component" value="Unplaced"/>
</dbReference>
<dbReference type="WBParaSite" id="PSAMB.scaffold5805size10854.g27331.t1">
    <property type="protein sequence ID" value="PSAMB.scaffold5805size10854.g27331.t1"/>
    <property type="gene ID" value="PSAMB.scaffold5805size10854.g27331"/>
</dbReference>
<dbReference type="CDD" id="cd00610">
    <property type="entry name" value="OAT_like"/>
    <property type="match status" value="1"/>
</dbReference>
<evidence type="ECO:0000256" key="9">
    <source>
        <dbReference type="ARBA" id="ARBA00030204"/>
    </source>
</evidence>
<dbReference type="Pfam" id="PF00202">
    <property type="entry name" value="Aminotran_3"/>
    <property type="match status" value="1"/>
</dbReference>
<evidence type="ECO:0000256" key="12">
    <source>
        <dbReference type="RuleBase" id="RU003560"/>
    </source>
</evidence>
<dbReference type="GO" id="GO:0009450">
    <property type="term" value="P:gamma-aminobutyric acid catabolic process"/>
    <property type="evidence" value="ECO:0007669"/>
    <property type="project" value="TreeGrafter"/>
</dbReference>
<evidence type="ECO:0000256" key="4">
    <source>
        <dbReference type="ARBA" id="ARBA00012912"/>
    </source>
</evidence>
<evidence type="ECO:0000256" key="8">
    <source>
        <dbReference type="ARBA" id="ARBA00029760"/>
    </source>
</evidence>
<dbReference type="PROSITE" id="PS00600">
    <property type="entry name" value="AA_TRANSFER_CLASS_3"/>
    <property type="match status" value="1"/>
</dbReference>
<dbReference type="FunFam" id="3.40.640.10:FF:000029">
    <property type="entry name" value="4-aminobutyrate aminotransferase, mitochondrial"/>
    <property type="match status" value="1"/>
</dbReference>
<evidence type="ECO:0000256" key="10">
    <source>
        <dbReference type="ARBA" id="ARBA00030857"/>
    </source>
</evidence>
<dbReference type="InterPro" id="IPR004631">
    <property type="entry name" value="4NH2But_aminotransferase_euk"/>
</dbReference>
<evidence type="ECO:0000256" key="3">
    <source>
        <dbReference type="ARBA" id="ARBA00012876"/>
    </source>
</evidence>
<dbReference type="AlphaFoldDB" id="A0A914WYZ6"/>